<evidence type="ECO:0000313" key="7">
    <source>
        <dbReference type="EMBL" id="KFM22466.1"/>
    </source>
</evidence>
<dbReference type="GO" id="GO:0020037">
    <property type="term" value="F:heme binding"/>
    <property type="evidence" value="ECO:0007669"/>
    <property type="project" value="UniProtKB-UniRule"/>
</dbReference>
<dbReference type="PANTHER" id="PTHR46237:SF1">
    <property type="entry name" value="CYTOCHROME B5 REDUCTASE 4"/>
    <property type="match status" value="1"/>
</dbReference>
<comment type="similarity">
    <text evidence="4">Belongs to the cytochrome b5 family.</text>
</comment>
<dbReference type="EMBL" id="APJO01000854">
    <property type="protein sequence ID" value="KFM22466.1"/>
    <property type="molecule type" value="Genomic_DNA"/>
</dbReference>
<evidence type="ECO:0000313" key="8">
    <source>
        <dbReference type="Proteomes" id="UP000028924"/>
    </source>
</evidence>
<dbReference type="Pfam" id="PF00173">
    <property type="entry name" value="Cyt-b5"/>
    <property type="match status" value="1"/>
</dbReference>
<gene>
    <name evidence="7" type="ORF">F751_0038</name>
</gene>
<dbReference type="Gene3D" id="3.10.120.10">
    <property type="entry name" value="Cytochrome b5-like heme/steroid binding domain"/>
    <property type="match status" value="1"/>
</dbReference>
<dbReference type="InterPro" id="IPR051872">
    <property type="entry name" value="Cytochrome_b5/Flavoprotein_Rdt"/>
</dbReference>
<keyword evidence="1 4" id="KW-0349">Heme</keyword>
<dbReference type="PROSITE" id="PS00191">
    <property type="entry name" value="CYTOCHROME_B5_1"/>
    <property type="match status" value="1"/>
</dbReference>
<dbReference type="GeneID" id="23611429"/>
<dbReference type="FunFam" id="3.10.120.10:FF:000001">
    <property type="entry name" value="Cytochrome b5 reductase 4"/>
    <property type="match status" value="1"/>
</dbReference>
<evidence type="ECO:0000256" key="5">
    <source>
        <dbReference type="SAM" id="MobiDB-lite"/>
    </source>
</evidence>
<dbReference type="GO" id="GO:0046872">
    <property type="term" value="F:metal ion binding"/>
    <property type="evidence" value="ECO:0007669"/>
    <property type="project" value="UniProtKB-UniRule"/>
</dbReference>
<dbReference type="SMART" id="SM01117">
    <property type="entry name" value="Cyt-b5"/>
    <property type="match status" value="1"/>
</dbReference>
<feature type="region of interest" description="Disordered" evidence="5">
    <location>
        <begin position="103"/>
        <end position="123"/>
    </location>
</feature>
<dbReference type="InterPro" id="IPR018506">
    <property type="entry name" value="Cyt_B5_heme-BS"/>
</dbReference>
<dbReference type="GO" id="GO:0005737">
    <property type="term" value="C:cytoplasm"/>
    <property type="evidence" value="ECO:0007669"/>
    <property type="project" value="TreeGrafter"/>
</dbReference>
<protein>
    <submittedName>
        <fullName evidence="7">Cytochrome b5 reductase 4</fullName>
    </submittedName>
</protein>
<dbReference type="AlphaFoldDB" id="A0A087S9R2"/>
<dbReference type="Proteomes" id="UP000028924">
    <property type="component" value="Unassembled WGS sequence"/>
</dbReference>
<dbReference type="InterPro" id="IPR036400">
    <property type="entry name" value="Cyt_B5-like_heme/steroid_sf"/>
</dbReference>
<evidence type="ECO:0000256" key="4">
    <source>
        <dbReference type="RuleBase" id="RU362121"/>
    </source>
</evidence>
<name>A0A087S9R2_AUXPR</name>
<feature type="domain" description="Cytochrome b5 heme-binding" evidence="6">
    <location>
        <begin position="22"/>
        <end position="98"/>
    </location>
</feature>
<reference evidence="7 8" key="1">
    <citation type="journal article" date="2014" name="BMC Genomics">
        <title>Oil accumulation mechanisms of the oleaginous microalga Chlorella protothecoides revealed through its genome, transcriptomes, and proteomes.</title>
        <authorList>
            <person name="Gao C."/>
            <person name="Wang Y."/>
            <person name="Shen Y."/>
            <person name="Yan D."/>
            <person name="He X."/>
            <person name="Dai J."/>
            <person name="Wu Q."/>
        </authorList>
    </citation>
    <scope>NUCLEOTIDE SEQUENCE [LARGE SCALE GENOMIC DNA]</scope>
    <source>
        <strain evidence="7 8">0710</strain>
    </source>
</reference>
<sequence>MDWLRLSRSKADLSGLKGGAPRRGITLEEVKQHRTRDDAWTAIRGKVYNMSAYMAFHPGGDKMLLAVAGKDGTAMFDKYHPWVNIDFLMSACVVGLLAPPTPGPAGVEWEDDAPAQEHKPDDL</sequence>
<keyword evidence="3 4" id="KW-0408">Iron</keyword>
<keyword evidence="8" id="KW-1185">Reference proteome</keyword>
<accession>A0A087S9R2</accession>
<keyword evidence="2 4" id="KW-0479">Metal-binding</keyword>
<evidence type="ECO:0000259" key="6">
    <source>
        <dbReference type="PROSITE" id="PS50255"/>
    </source>
</evidence>
<dbReference type="STRING" id="3075.A0A087S9R2"/>
<dbReference type="PROSITE" id="PS50255">
    <property type="entry name" value="CYTOCHROME_B5_2"/>
    <property type="match status" value="1"/>
</dbReference>
<evidence type="ECO:0000256" key="1">
    <source>
        <dbReference type="ARBA" id="ARBA00022617"/>
    </source>
</evidence>
<dbReference type="OrthoDB" id="432299at2759"/>
<dbReference type="RefSeq" id="XP_011400051.1">
    <property type="nucleotide sequence ID" value="XM_011401749.1"/>
</dbReference>
<dbReference type="KEGG" id="apro:F751_0038"/>
<dbReference type="PANTHER" id="PTHR46237">
    <property type="entry name" value="CYTOCHROME B5 REDUCTASE 4 FAMILY MEMBER"/>
    <property type="match status" value="1"/>
</dbReference>
<dbReference type="GO" id="GO:0004128">
    <property type="term" value="F:cytochrome-b5 reductase activity, acting on NAD(P)H"/>
    <property type="evidence" value="ECO:0007669"/>
    <property type="project" value="TreeGrafter"/>
</dbReference>
<comment type="caution">
    <text evidence="7">The sequence shown here is derived from an EMBL/GenBank/DDBJ whole genome shotgun (WGS) entry which is preliminary data.</text>
</comment>
<dbReference type="eggNOG" id="KOG0536">
    <property type="taxonomic scope" value="Eukaryota"/>
</dbReference>
<proteinExistence type="inferred from homology"/>
<evidence type="ECO:0000256" key="2">
    <source>
        <dbReference type="ARBA" id="ARBA00022723"/>
    </source>
</evidence>
<evidence type="ECO:0000256" key="3">
    <source>
        <dbReference type="ARBA" id="ARBA00023004"/>
    </source>
</evidence>
<dbReference type="SUPFAM" id="SSF55856">
    <property type="entry name" value="Cytochrome b5-like heme/steroid binding domain"/>
    <property type="match status" value="1"/>
</dbReference>
<organism evidence="7 8">
    <name type="scientific">Auxenochlorella protothecoides</name>
    <name type="common">Green microalga</name>
    <name type="synonym">Chlorella protothecoides</name>
    <dbReference type="NCBI Taxonomy" id="3075"/>
    <lineage>
        <taxon>Eukaryota</taxon>
        <taxon>Viridiplantae</taxon>
        <taxon>Chlorophyta</taxon>
        <taxon>core chlorophytes</taxon>
        <taxon>Trebouxiophyceae</taxon>
        <taxon>Chlorellales</taxon>
        <taxon>Chlorellaceae</taxon>
        <taxon>Auxenochlorella</taxon>
    </lineage>
</organism>
<dbReference type="InterPro" id="IPR001199">
    <property type="entry name" value="Cyt_B5-like_heme/steroid-bd"/>
</dbReference>